<proteinExistence type="predicted"/>
<dbReference type="EMBL" id="MCFC01000067">
    <property type="protein sequence ID" value="ORY24471.1"/>
    <property type="molecule type" value="Genomic_DNA"/>
</dbReference>
<evidence type="ECO:0000256" key="1">
    <source>
        <dbReference type="ARBA" id="ARBA00022801"/>
    </source>
</evidence>
<dbReference type="Gene3D" id="3.40.50.1820">
    <property type="entry name" value="alpha/beta hydrolase"/>
    <property type="match status" value="1"/>
</dbReference>
<dbReference type="InterPro" id="IPR029058">
    <property type="entry name" value="AB_hydrolase_fold"/>
</dbReference>
<protein>
    <submittedName>
        <fullName evidence="3">Alpha/Beta hydrolase protein</fullName>
    </submittedName>
</protein>
<dbReference type="OrthoDB" id="294702at2759"/>
<feature type="domain" description="AB hydrolase-1" evidence="2">
    <location>
        <begin position="29"/>
        <end position="154"/>
    </location>
</feature>
<dbReference type="AlphaFoldDB" id="A0A1Y2APK0"/>
<dbReference type="SUPFAM" id="SSF53474">
    <property type="entry name" value="alpha/beta-Hydrolases"/>
    <property type="match status" value="1"/>
</dbReference>
<dbReference type="GO" id="GO:0016787">
    <property type="term" value="F:hydrolase activity"/>
    <property type="evidence" value="ECO:0007669"/>
    <property type="project" value="UniProtKB-KW"/>
</dbReference>
<dbReference type="InParanoid" id="A0A1Y2APK0"/>
<evidence type="ECO:0000313" key="4">
    <source>
        <dbReference type="Proteomes" id="UP000193986"/>
    </source>
</evidence>
<dbReference type="InterPro" id="IPR050266">
    <property type="entry name" value="AB_hydrolase_sf"/>
</dbReference>
<keyword evidence="1 3" id="KW-0378">Hydrolase</keyword>
<dbReference type="PANTHER" id="PTHR43798:SF31">
    <property type="entry name" value="AB HYDROLASE SUPERFAMILY PROTEIN YCLE"/>
    <property type="match status" value="1"/>
</dbReference>
<organism evidence="3 4">
    <name type="scientific">Naematelia encephala</name>
    <dbReference type="NCBI Taxonomy" id="71784"/>
    <lineage>
        <taxon>Eukaryota</taxon>
        <taxon>Fungi</taxon>
        <taxon>Dikarya</taxon>
        <taxon>Basidiomycota</taxon>
        <taxon>Agaricomycotina</taxon>
        <taxon>Tremellomycetes</taxon>
        <taxon>Tremellales</taxon>
        <taxon>Naemateliaceae</taxon>
        <taxon>Naematelia</taxon>
    </lineage>
</organism>
<dbReference type="PANTHER" id="PTHR43798">
    <property type="entry name" value="MONOACYLGLYCEROL LIPASE"/>
    <property type="match status" value="1"/>
</dbReference>
<dbReference type="GO" id="GO:0016020">
    <property type="term" value="C:membrane"/>
    <property type="evidence" value="ECO:0007669"/>
    <property type="project" value="TreeGrafter"/>
</dbReference>
<evidence type="ECO:0000259" key="2">
    <source>
        <dbReference type="Pfam" id="PF12697"/>
    </source>
</evidence>
<sequence length="311" mass="34429">MINHHVTVNGSQIYVVEHIPEVQPDLPSVILVSGLGDTSVHWCAVQRLLPRHVRSFAYDRLGLGRSDRTSLARTAAVLASELKATLDACQIPPPYLLVASSYAGIICREFLESFDDQTAGLVYVDANQERTRLERQWPDEASERIVTDAIDIDKSTGLAAAHRCTKNEWAEVVADEQRRREEKKRGVDPVSAEGSLCDSSLFALGKHRQLDRQALGKRPLSVIVANLTRDIRRLFDSGKGAGLGTPEDHALADQLCARLPAVELSLNTRVLKLSSIHRMVVTSISGHKVALWEPDLCVQEIMWCLGRWGEA</sequence>
<dbReference type="Proteomes" id="UP000193986">
    <property type="component" value="Unassembled WGS sequence"/>
</dbReference>
<accession>A0A1Y2APK0</accession>
<comment type="caution">
    <text evidence="3">The sequence shown here is derived from an EMBL/GenBank/DDBJ whole genome shotgun (WGS) entry which is preliminary data.</text>
</comment>
<dbReference type="InterPro" id="IPR000073">
    <property type="entry name" value="AB_hydrolase_1"/>
</dbReference>
<reference evidence="3 4" key="1">
    <citation type="submission" date="2016-07" db="EMBL/GenBank/DDBJ databases">
        <title>Pervasive Adenine N6-methylation of Active Genes in Fungi.</title>
        <authorList>
            <consortium name="DOE Joint Genome Institute"/>
            <person name="Mondo S.J."/>
            <person name="Dannebaum R.O."/>
            <person name="Kuo R.C."/>
            <person name="Labutti K."/>
            <person name="Haridas S."/>
            <person name="Kuo A."/>
            <person name="Salamov A."/>
            <person name="Ahrendt S.R."/>
            <person name="Lipzen A."/>
            <person name="Sullivan W."/>
            <person name="Andreopoulos W.B."/>
            <person name="Clum A."/>
            <person name="Lindquist E."/>
            <person name="Daum C."/>
            <person name="Ramamoorthy G.K."/>
            <person name="Gryganskyi A."/>
            <person name="Culley D."/>
            <person name="Magnuson J.K."/>
            <person name="James T.Y."/>
            <person name="O'Malley M.A."/>
            <person name="Stajich J.E."/>
            <person name="Spatafora J.W."/>
            <person name="Visel A."/>
            <person name="Grigoriev I.V."/>
        </authorList>
    </citation>
    <scope>NUCLEOTIDE SEQUENCE [LARGE SCALE GENOMIC DNA]</scope>
    <source>
        <strain evidence="3 4">68-887.2</strain>
    </source>
</reference>
<evidence type="ECO:0000313" key="3">
    <source>
        <dbReference type="EMBL" id="ORY24471.1"/>
    </source>
</evidence>
<gene>
    <name evidence="3" type="ORF">BCR39DRAFT_321682</name>
</gene>
<dbReference type="STRING" id="71784.A0A1Y2APK0"/>
<dbReference type="Pfam" id="PF12697">
    <property type="entry name" value="Abhydrolase_6"/>
    <property type="match status" value="1"/>
</dbReference>
<keyword evidence="4" id="KW-1185">Reference proteome</keyword>
<name>A0A1Y2APK0_9TREE</name>